<evidence type="ECO:0000256" key="1">
    <source>
        <dbReference type="SAM" id="MobiDB-lite"/>
    </source>
</evidence>
<name>A0A8H7CX32_9AGAR</name>
<protein>
    <submittedName>
        <fullName evidence="4">Uncharacterized protein</fullName>
    </submittedName>
</protein>
<keyword evidence="5" id="KW-1185">Reference proteome</keyword>
<proteinExistence type="predicted"/>
<comment type="caution">
    <text evidence="4">The sequence shown here is derived from an EMBL/GenBank/DDBJ whole genome shotgun (WGS) entry which is preliminary data.</text>
</comment>
<dbReference type="OrthoDB" id="2563021at2759"/>
<keyword evidence="2" id="KW-1133">Transmembrane helix</keyword>
<reference evidence="4" key="1">
    <citation type="submission" date="2020-05" db="EMBL/GenBank/DDBJ databases">
        <title>Mycena genomes resolve the evolution of fungal bioluminescence.</title>
        <authorList>
            <person name="Tsai I.J."/>
        </authorList>
    </citation>
    <scope>NUCLEOTIDE SEQUENCE</scope>
    <source>
        <strain evidence="4">160909Yilan</strain>
    </source>
</reference>
<feature type="chain" id="PRO_5034471056" evidence="3">
    <location>
        <begin position="26"/>
        <end position="434"/>
    </location>
</feature>
<evidence type="ECO:0000313" key="5">
    <source>
        <dbReference type="Proteomes" id="UP000623467"/>
    </source>
</evidence>
<feature type="compositionally biased region" description="Polar residues" evidence="1">
    <location>
        <begin position="330"/>
        <end position="359"/>
    </location>
</feature>
<gene>
    <name evidence="4" type="ORF">MSAN_01614400</name>
</gene>
<dbReference type="EMBL" id="JACAZH010000014">
    <property type="protein sequence ID" value="KAF7350548.1"/>
    <property type="molecule type" value="Genomic_DNA"/>
</dbReference>
<dbReference type="Proteomes" id="UP000623467">
    <property type="component" value="Unassembled WGS sequence"/>
</dbReference>
<evidence type="ECO:0000256" key="2">
    <source>
        <dbReference type="SAM" id="Phobius"/>
    </source>
</evidence>
<evidence type="ECO:0000256" key="3">
    <source>
        <dbReference type="SAM" id="SignalP"/>
    </source>
</evidence>
<evidence type="ECO:0000313" key="4">
    <source>
        <dbReference type="EMBL" id="KAF7350548.1"/>
    </source>
</evidence>
<keyword evidence="3" id="KW-0732">Signal</keyword>
<accession>A0A8H7CX32</accession>
<keyword evidence="2" id="KW-0812">Transmembrane</keyword>
<sequence>MGRCAFISMWLDLLILGSLVATGYAKYVPFLQPGFFFDYNIATQPVPIPITEQCETIHIEWGRREAIGPNQVAPYSMVVYTSTFITPFTIAMGSGLSFDWVVPFAPGTQYQICMWDSNGVPGGCQAMYTVIQNSTVSNPTCQNVTFPTLLDVEATVPGGPMSQYGFIDQCTDLFVTPKSGKPPFTLTVAPALHPPYNITSNSMETIDWTVSLSWSFPFFLGFGPSDCLAPGTIPSSKAHRIAVGAGFGAAFATGIVGALATFLYFRYRNRKRPEHPKIEAFDYKPSPEPTTVHIESFNSLDTRQTREYSQPTAMQSWITVSDRRTSQMISPSVRSPQILSPPIRSSSQVTPPVRSSSQLAPIAPPSRAYVLHHDAGRAPITVITNAEEVVELPPRYRRDSDVVPLPPIREKAEPLPSRPMRAASTASVPLPRRS</sequence>
<organism evidence="4 5">
    <name type="scientific">Mycena sanguinolenta</name>
    <dbReference type="NCBI Taxonomy" id="230812"/>
    <lineage>
        <taxon>Eukaryota</taxon>
        <taxon>Fungi</taxon>
        <taxon>Dikarya</taxon>
        <taxon>Basidiomycota</taxon>
        <taxon>Agaricomycotina</taxon>
        <taxon>Agaricomycetes</taxon>
        <taxon>Agaricomycetidae</taxon>
        <taxon>Agaricales</taxon>
        <taxon>Marasmiineae</taxon>
        <taxon>Mycenaceae</taxon>
        <taxon>Mycena</taxon>
    </lineage>
</organism>
<feature type="region of interest" description="Disordered" evidence="1">
    <location>
        <begin position="330"/>
        <end position="360"/>
    </location>
</feature>
<feature type="transmembrane region" description="Helical" evidence="2">
    <location>
        <begin position="241"/>
        <end position="265"/>
    </location>
</feature>
<keyword evidence="2" id="KW-0472">Membrane</keyword>
<feature type="signal peptide" evidence="3">
    <location>
        <begin position="1"/>
        <end position="25"/>
    </location>
</feature>
<feature type="region of interest" description="Disordered" evidence="1">
    <location>
        <begin position="394"/>
        <end position="434"/>
    </location>
</feature>
<dbReference type="AlphaFoldDB" id="A0A8H7CX32"/>